<feature type="transmembrane region" description="Helical" evidence="3">
    <location>
        <begin position="111"/>
        <end position="131"/>
    </location>
</feature>
<keyword evidence="5" id="KW-1185">Reference proteome</keyword>
<dbReference type="InterPro" id="IPR011701">
    <property type="entry name" value="MFS"/>
</dbReference>
<name>A0A8K0SMH6_9HYPO</name>
<comment type="caution">
    <text evidence="4">The sequence shown here is derived from an EMBL/GenBank/DDBJ whole genome shotgun (WGS) entry which is preliminary data.</text>
</comment>
<keyword evidence="3" id="KW-0472">Membrane</keyword>
<protein>
    <submittedName>
        <fullName evidence="4">Major facilitator superfamily domain-containing protein</fullName>
    </submittedName>
</protein>
<comment type="subcellular location">
    <subcellularLocation>
        <location evidence="1">Membrane</location>
        <topology evidence="1">Multi-pass membrane protein</topology>
    </subcellularLocation>
</comment>
<feature type="transmembrane region" description="Helical" evidence="3">
    <location>
        <begin position="283"/>
        <end position="303"/>
    </location>
</feature>
<evidence type="ECO:0000313" key="5">
    <source>
        <dbReference type="Proteomes" id="UP000813444"/>
    </source>
</evidence>
<evidence type="ECO:0000256" key="2">
    <source>
        <dbReference type="ARBA" id="ARBA00006727"/>
    </source>
</evidence>
<keyword evidence="3" id="KW-0812">Transmembrane</keyword>
<feature type="transmembrane region" description="Helical" evidence="3">
    <location>
        <begin position="192"/>
        <end position="211"/>
    </location>
</feature>
<dbReference type="EMBL" id="JAGPNK010000013">
    <property type="protein sequence ID" value="KAH7309633.1"/>
    <property type="molecule type" value="Genomic_DNA"/>
</dbReference>
<evidence type="ECO:0000256" key="1">
    <source>
        <dbReference type="ARBA" id="ARBA00004141"/>
    </source>
</evidence>
<proteinExistence type="inferred from homology"/>
<dbReference type="Pfam" id="PF07690">
    <property type="entry name" value="MFS_1"/>
    <property type="match status" value="1"/>
</dbReference>
<feature type="transmembrane region" description="Helical" evidence="3">
    <location>
        <begin position="218"/>
        <end position="239"/>
    </location>
</feature>
<dbReference type="GO" id="GO:0016020">
    <property type="term" value="C:membrane"/>
    <property type="evidence" value="ECO:0007669"/>
    <property type="project" value="UniProtKB-SubCell"/>
</dbReference>
<feature type="transmembrane region" description="Helical" evidence="3">
    <location>
        <begin position="79"/>
        <end position="99"/>
    </location>
</feature>
<dbReference type="OrthoDB" id="5212574at2759"/>
<sequence>MFLLNFIGVFSGRIVDMGYFRTALYIGCTCQVLGVFTTAFSTTYWQLFLAQGVCSGIGHGFLFAPILSILPTYFKRHRAIAVSLSTCGASTGGMVFPVIAYTCLDSLGFRWTTLIMGFVVAFNAAIILLFTRTRITPRKPRSLFDVGAFKEPTYTLFAIGSFFALWGLYFAYFYLGIFGRSVLGFSTRQSLLALITLNGVGLLGRIIPALLADQYFGILNMLVPVVGISGILLFGWIGVSSTGGLFGWAVIYGISANATQSLFPAAVGDLCTDPTRVGTRVGMIMGVLFGGFTLMVGFLVYVLTAIRKARSKKPVCYLCSTQFLG</sequence>
<reference evidence="4" key="1">
    <citation type="journal article" date="2021" name="Nat. Commun.">
        <title>Genetic determinants of endophytism in the Arabidopsis root mycobiome.</title>
        <authorList>
            <person name="Mesny F."/>
            <person name="Miyauchi S."/>
            <person name="Thiergart T."/>
            <person name="Pickel B."/>
            <person name="Atanasova L."/>
            <person name="Karlsson M."/>
            <person name="Huettel B."/>
            <person name="Barry K.W."/>
            <person name="Haridas S."/>
            <person name="Chen C."/>
            <person name="Bauer D."/>
            <person name="Andreopoulos W."/>
            <person name="Pangilinan J."/>
            <person name="LaButti K."/>
            <person name="Riley R."/>
            <person name="Lipzen A."/>
            <person name="Clum A."/>
            <person name="Drula E."/>
            <person name="Henrissat B."/>
            <person name="Kohler A."/>
            <person name="Grigoriev I.V."/>
            <person name="Martin F.M."/>
            <person name="Hacquard S."/>
        </authorList>
    </citation>
    <scope>NUCLEOTIDE SEQUENCE</scope>
    <source>
        <strain evidence="4">MPI-CAGE-CH-0235</strain>
    </source>
</reference>
<keyword evidence="3" id="KW-1133">Transmembrane helix</keyword>
<dbReference type="GO" id="GO:0022857">
    <property type="term" value="F:transmembrane transporter activity"/>
    <property type="evidence" value="ECO:0007669"/>
    <property type="project" value="InterPro"/>
</dbReference>
<feature type="transmembrane region" description="Helical" evidence="3">
    <location>
        <begin position="23"/>
        <end position="42"/>
    </location>
</feature>
<feature type="transmembrane region" description="Helical" evidence="3">
    <location>
        <begin position="152"/>
        <end position="172"/>
    </location>
</feature>
<evidence type="ECO:0000256" key="3">
    <source>
        <dbReference type="SAM" id="Phobius"/>
    </source>
</evidence>
<dbReference type="Gene3D" id="1.20.1250.20">
    <property type="entry name" value="MFS general substrate transporter like domains"/>
    <property type="match status" value="1"/>
</dbReference>
<accession>A0A8K0SMH6</accession>
<dbReference type="PANTHER" id="PTHR11360:SF130">
    <property type="entry name" value="MAJOR FACILITATOR SUPERFAMILY (MFS) PROFILE DOMAIN-CONTAINING PROTEIN-RELATED"/>
    <property type="match status" value="1"/>
</dbReference>
<dbReference type="SUPFAM" id="SSF103473">
    <property type="entry name" value="MFS general substrate transporter"/>
    <property type="match status" value="1"/>
</dbReference>
<evidence type="ECO:0000313" key="4">
    <source>
        <dbReference type="EMBL" id="KAH7309633.1"/>
    </source>
</evidence>
<dbReference type="Proteomes" id="UP000813444">
    <property type="component" value="Unassembled WGS sequence"/>
</dbReference>
<dbReference type="PANTHER" id="PTHR11360">
    <property type="entry name" value="MONOCARBOXYLATE TRANSPORTER"/>
    <property type="match status" value="1"/>
</dbReference>
<gene>
    <name evidence="4" type="ORF">B0I35DRAFT_470736</name>
</gene>
<organism evidence="4 5">
    <name type="scientific">Stachybotrys elegans</name>
    <dbReference type="NCBI Taxonomy" id="80388"/>
    <lineage>
        <taxon>Eukaryota</taxon>
        <taxon>Fungi</taxon>
        <taxon>Dikarya</taxon>
        <taxon>Ascomycota</taxon>
        <taxon>Pezizomycotina</taxon>
        <taxon>Sordariomycetes</taxon>
        <taxon>Hypocreomycetidae</taxon>
        <taxon>Hypocreales</taxon>
        <taxon>Stachybotryaceae</taxon>
        <taxon>Stachybotrys</taxon>
    </lineage>
</organism>
<feature type="transmembrane region" description="Helical" evidence="3">
    <location>
        <begin position="48"/>
        <end position="67"/>
    </location>
</feature>
<comment type="similarity">
    <text evidence="2">Belongs to the major facilitator superfamily. Monocarboxylate porter (TC 2.A.1.13) family.</text>
</comment>
<dbReference type="InterPro" id="IPR050327">
    <property type="entry name" value="Proton-linked_MCT"/>
</dbReference>
<dbReference type="InterPro" id="IPR036259">
    <property type="entry name" value="MFS_trans_sf"/>
</dbReference>
<dbReference type="AlphaFoldDB" id="A0A8K0SMH6"/>